<dbReference type="AlphaFoldDB" id="A0A6A6SNX6"/>
<dbReference type="EMBL" id="MU004487">
    <property type="protein sequence ID" value="KAF2649555.1"/>
    <property type="molecule type" value="Genomic_DNA"/>
</dbReference>
<accession>A0A6A6SNX6</accession>
<feature type="compositionally biased region" description="Basic and acidic residues" evidence="1">
    <location>
        <begin position="136"/>
        <end position="189"/>
    </location>
</feature>
<feature type="region of interest" description="Disordered" evidence="1">
    <location>
        <begin position="136"/>
        <end position="202"/>
    </location>
</feature>
<dbReference type="Proteomes" id="UP000799324">
    <property type="component" value="Unassembled WGS sequence"/>
</dbReference>
<gene>
    <name evidence="2" type="ORF">K491DRAFT_197032</name>
</gene>
<protein>
    <submittedName>
        <fullName evidence="2">Uncharacterized protein</fullName>
    </submittedName>
</protein>
<name>A0A6A6SNX6_9PLEO</name>
<proteinExistence type="predicted"/>
<feature type="compositionally biased region" description="Basic residues" evidence="1">
    <location>
        <begin position="190"/>
        <end position="202"/>
    </location>
</feature>
<sequence length="202" mass="24060">MVHWVASFRFCIRWIKMFSISRRFKRYVRFAHGQKPVQRRLMSVMSELVSSRTFFDQAYLAEVRLTGPSPGMMGSMSLETPAFENYSTWFRDAWRLFLLSSTYGLGTVLNSKPRHLPNAWLDKNWKIHQELFRQKMREKAKKEAEKSQKEDDKAGDRAGDRAGDKDVDKKDESSEQKKTLAMRKREYQTKRKQKERKQRSHK</sequence>
<evidence type="ECO:0000313" key="2">
    <source>
        <dbReference type="EMBL" id="KAF2649555.1"/>
    </source>
</evidence>
<evidence type="ECO:0000313" key="3">
    <source>
        <dbReference type="Proteomes" id="UP000799324"/>
    </source>
</evidence>
<reference evidence="2" key="1">
    <citation type="journal article" date="2020" name="Stud. Mycol.">
        <title>101 Dothideomycetes genomes: a test case for predicting lifestyles and emergence of pathogens.</title>
        <authorList>
            <person name="Haridas S."/>
            <person name="Albert R."/>
            <person name="Binder M."/>
            <person name="Bloem J."/>
            <person name="Labutti K."/>
            <person name="Salamov A."/>
            <person name="Andreopoulos B."/>
            <person name="Baker S."/>
            <person name="Barry K."/>
            <person name="Bills G."/>
            <person name="Bluhm B."/>
            <person name="Cannon C."/>
            <person name="Castanera R."/>
            <person name="Culley D."/>
            <person name="Daum C."/>
            <person name="Ezra D."/>
            <person name="Gonzalez J."/>
            <person name="Henrissat B."/>
            <person name="Kuo A."/>
            <person name="Liang C."/>
            <person name="Lipzen A."/>
            <person name="Lutzoni F."/>
            <person name="Magnuson J."/>
            <person name="Mondo S."/>
            <person name="Nolan M."/>
            <person name="Ohm R."/>
            <person name="Pangilinan J."/>
            <person name="Park H.-J."/>
            <person name="Ramirez L."/>
            <person name="Alfaro M."/>
            <person name="Sun H."/>
            <person name="Tritt A."/>
            <person name="Yoshinaga Y."/>
            <person name="Zwiers L.-H."/>
            <person name="Turgeon B."/>
            <person name="Goodwin S."/>
            <person name="Spatafora J."/>
            <person name="Crous P."/>
            <person name="Grigoriev I."/>
        </authorList>
    </citation>
    <scope>NUCLEOTIDE SEQUENCE</scope>
    <source>
        <strain evidence="2">CBS 122681</strain>
    </source>
</reference>
<keyword evidence="3" id="KW-1185">Reference proteome</keyword>
<organism evidence="2 3">
    <name type="scientific">Lophiostoma macrostomum CBS 122681</name>
    <dbReference type="NCBI Taxonomy" id="1314788"/>
    <lineage>
        <taxon>Eukaryota</taxon>
        <taxon>Fungi</taxon>
        <taxon>Dikarya</taxon>
        <taxon>Ascomycota</taxon>
        <taxon>Pezizomycotina</taxon>
        <taxon>Dothideomycetes</taxon>
        <taxon>Pleosporomycetidae</taxon>
        <taxon>Pleosporales</taxon>
        <taxon>Lophiostomataceae</taxon>
        <taxon>Lophiostoma</taxon>
    </lineage>
</organism>
<evidence type="ECO:0000256" key="1">
    <source>
        <dbReference type="SAM" id="MobiDB-lite"/>
    </source>
</evidence>